<organism evidence="2 3">
    <name type="scientific">Halocatena pleomorpha</name>
    <dbReference type="NCBI Taxonomy" id="1785090"/>
    <lineage>
        <taxon>Archaea</taxon>
        <taxon>Methanobacteriati</taxon>
        <taxon>Methanobacteriota</taxon>
        <taxon>Stenosarchaea group</taxon>
        <taxon>Halobacteria</taxon>
        <taxon>Halobacteriales</taxon>
        <taxon>Natronomonadaceae</taxon>
        <taxon>Halocatena</taxon>
    </lineage>
</organism>
<dbReference type="Pfam" id="PF12696">
    <property type="entry name" value="TraG-D_C"/>
    <property type="match status" value="1"/>
</dbReference>
<dbReference type="InterPro" id="IPR027417">
    <property type="entry name" value="P-loop_NTPase"/>
</dbReference>
<proteinExistence type="predicted"/>
<comment type="caution">
    <text evidence="2">The sequence shown here is derived from an EMBL/GenBank/DDBJ whole genome shotgun (WGS) entry which is preliminary data.</text>
</comment>
<dbReference type="InterPro" id="IPR032689">
    <property type="entry name" value="TraG-D_C"/>
</dbReference>
<dbReference type="AlphaFoldDB" id="A0A3P3R5L7"/>
<dbReference type="OrthoDB" id="279146at2157"/>
<evidence type="ECO:0000313" key="2">
    <source>
        <dbReference type="EMBL" id="RRJ28736.1"/>
    </source>
</evidence>
<accession>A0A3P3R5L7</accession>
<gene>
    <name evidence="2" type="ORF">EIK79_15010</name>
</gene>
<reference evidence="2 3" key="1">
    <citation type="submission" date="2018-11" db="EMBL/GenBank/DDBJ databases">
        <title>Taxonoimc description of Halomarina strain SPP-AMP-1.</title>
        <authorList>
            <person name="Pal Y."/>
            <person name="Srinivasana K."/>
            <person name="Verma A."/>
            <person name="Kumar P."/>
        </authorList>
    </citation>
    <scope>NUCLEOTIDE SEQUENCE [LARGE SCALE GENOMIC DNA]</scope>
    <source>
        <strain evidence="2 3">SPP-AMP-1</strain>
    </source>
</reference>
<evidence type="ECO:0000313" key="3">
    <source>
        <dbReference type="Proteomes" id="UP000282322"/>
    </source>
</evidence>
<keyword evidence="3" id="KW-1185">Reference proteome</keyword>
<evidence type="ECO:0000259" key="1">
    <source>
        <dbReference type="Pfam" id="PF12696"/>
    </source>
</evidence>
<dbReference type="CDD" id="cd01127">
    <property type="entry name" value="TrwB_TraG_TraD_VirD4"/>
    <property type="match status" value="1"/>
</dbReference>
<dbReference type="Proteomes" id="UP000282322">
    <property type="component" value="Unassembled WGS sequence"/>
</dbReference>
<dbReference type="Gene3D" id="3.40.50.300">
    <property type="entry name" value="P-loop containing nucleotide triphosphate hydrolases"/>
    <property type="match status" value="1"/>
</dbReference>
<dbReference type="EMBL" id="RRCH01000033">
    <property type="protein sequence ID" value="RRJ28736.1"/>
    <property type="molecule type" value="Genomic_DNA"/>
</dbReference>
<sequence>MACIDGKQQFLHYAFDKLPRIENLPGLASASRSAGVVGMLVAQDLHQVEDRYGEMAKSLWTNCPNRAAFR</sequence>
<name>A0A3P3R5L7_9EURY</name>
<feature type="domain" description="TraD/TraG TraM recognition site" evidence="1">
    <location>
        <begin position="16"/>
        <end position="69"/>
    </location>
</feature>
<protein>
    <recommendedName>
        <fullName evidence="1">TraD/TraG TraM recognition site domain-containing protein</fullName>
    </recommendedName>
</protein>